<feature type="compositionally biased region" description="Basic and acidic residues" evidence="1">
    <location>
        <begin position="83"/>
        <end position="142"/>
    </location>
</feature>
<dbReference type="Proteomes" id="UP000030750">
    <property type="component" value="Unassembled WGS sequence"/>
</dbReference>
<organism evidence="2 3">
    <name type="scientific">Eimeria brunetti</name>
    <dbReference type="NCBI Taxonomy" id="51314"/>
    <lineage>
        <taxon>Eukaryota</taxon>
        <taxon>Sar</taxon>
        <taxon>Alveolata</taxon>
        <taxon>Apicomplexa</taxon>
        <taxon>Conoidasida</taxon>
        <taxon>Coccidia</taxon>
        <taxon>Eucoccidiorida</taxon>
        <taxon>Eimeriorina</taxon>
        <taxon>Eimeriidae</taxon>
        <taxon>Eimeria</taxon>
    </lineage>
</organism>
<dbReference type="EMBL" id="HG710891">
    <property type="protein sequence ID" value="CDJ47872.1"/>
    <property type="molecule type" value="Genomic_DNA"/>
</dbReference>
<feature type="region of interest" description="Disordered" evidence="1">
    <location>
        <begin position="65"/>
        <end position="142"/>
    </location>
</feature>
<gene>
    <name evidence="2" type="ORF">EBH_0018160</name>
</gene>
<proteinExistence type="predicted"/>
<dbReference type="VEuPathDB" id="ToxoDB:EBH_0018160"/>
<accession>U6LBQ0</accession>
<evidence type="ECO:0000313" key="3">
    <source>
        <dbReference type="Proteomes" id="UP000030750"/>
    </source>
</evidence>
<evidence type="ECO:0000256" key="1">
    <source>
        <dbReference type="SAM" id="MobiDB-lite"/>
    </source>
</evidence>
<keyword evidence="3" id="KW-1185">Reference proteome</keyword>
<reference evidence="2" key="1">
    <citation type="submission" date="2013-10" db="EMBL/GenBank/DDBJ databases">
        <title>Genomic analysis of the causative agents of coccidiosis in chickens.</title>
        <authorList>
            <person name="Reid A.J."/>
            <person name="Blake D."/>
            <person name="Billington K."/>
            <person name="Browne H."/>
            <person name="Dunn M."/>
            <person name="Hung S."/>
            <person name="Kawahara F."/>
            <person name="Miranda-Saavedra D."/>
            <person name="Mourier T."/>
            <person name="Nagra H."/>
            <person name="Otto T.D."/>
            <person name="Rawlings N."/>
            <person name="Sanchez A."/>
            <person name="Sanders M."/>
            <person name="Subramaniam C."/>
            <person name="Tay Y."/>
            <person name="Dear P."/>
            <person name="Doerig C."/>
            <person name="Gruber A."/>
            <person name="Parkinson J."/>
            <person name="Shirley M."/>
            <person name="Wan K.L."/>
            <person name="Berriman M."/>
            <person name="Tomley F."/>
            <person name="Pain A."/>
        </authorList>
    </citation>
    <scope>NUCLEOTIDE SEQUENCE [LARGE SCALE GENOMIC DNA]</scope>
    <source>
        <strain evidence="2">Houghton</strain>
    </source>
</reference>
<sequence length="142" mass="16521">MQQQQKQQREAIQEHLFQQALLEMQERDREKSFADFAERSSRVQEAMCQEKDPFLAEGRRDFVEGDTSLSPWLPRVATGSLGRNRDGFKGYPLEVKEAAEERNEEIREERRGDREREKEKQEQCDKKGEAKEKDGGGDSTGK</sequence>
<protein>
    <submittedName>
        <fullName evidence="2">Uncharacterized protein</fullName>
    </submittedName>
</protein>
<evidence type="ECO:0000313" key="2">
    <source>
        <dbReference type="EMBL" id="CDJ47872.1"/>
    </source>
</evidence>
<name>U6LBQ0_9EIME</name>
<reference evidence="2" key="2">
    <citation type="submission" date="2013-10" db="EMBL/GenBank/DDBJ databases">
        <authorList>
            <person name="Aslett M."/>
        </authorList>
    </citation>
    <scope>NUCLEOTIDE SEQUENCE [LARGE SCALE GENOMIC DNA]</scope>
    <source>
        <strain evidence="2">Houghton</strain>
    </source>
</reference>
<dbReference type="OrthoDB" id="346708at2759"/>
<dbReference type="AlphaFoldDB" id="U6LBQ0"/>